<protein>
    <submittedName>
        <fullName evidence="1">Uncharacterized protein</fullName>
    </submittedName>
</protein>
<reference evidence="1 2" key="1">
    <citation type="submission" date="2020-03" db="EMBL/GenBank/DDBJ databases">
        <title>A novel species.</title>
        <authorList>
            <person name="Gao J."/>
        </authorList>
    </citation>
    <scope>NUCLEOTIDE SEQUENCE [LARGE SCALE GENOMIC DNA]</scope>
    <source>
        <strain evidence="1 2">QMT-12</strain>
    </source>
</reference>
<organism evidence="1 2">
    <name type="scientific">Streptomyces liangshanensis</name>
    <dbReference type="NCBI Taxonomy" id="2717324"/>
    <lineage>
        <taxon>Bacteria</taxon>
        <taxon>Bacillati</taxon>
        <taxon>Actinomycetota</taxon>
        <taxon>Actinomycetes</taxon>
        <taxon>Kitasatosporales</taxon>
        <taxon>Streptomycetaceae</taxon>
        <taxon>Streptomyces</taxon>
    </lineage>
</organism>
<sequence>MAVPERLRGRPVRIEAWGWIGSLGFEVVGVTEPQGRYTENDAGSSGIGREKSHILLVPGQCESVRIKRGWKMSGRWKIRFADAMPAEPLPPKAKGATSRLFRCPAPGTRLAVEFGDSGGRLTVYNEEGRRIATLAGREHQFNDAVVIPKVKGLLAVESTVAKWGPMTHWSLRTEPTTATS</sequence>
<gene>
    <name evidence="1" type="ORF">HA039_15520</name>
</gene>
<proteinExistence type="predicted"/>
<dbReference type="KEGG" id="slia:HA039_15520"/>
<dbReference type="AlphaFoldDB" id="A0A6G9GZP8"/>
<keyword evidence="2" id="KW-1185">Reference proteome</keyword>
<name>A0A6G9GZP8_9ACTN</name>
<evidence type="ECO:0000313" key="2">
    <source>
        <dbReference type="Proteomes" id="UP000501179"/>
    </source>
</evidence>
<dbReference type="EMBL" id="CP050177">
    <property type="protein sequence ID" value="QIQ03546.1"/>
    <property type="molecule type" value="Genomic_DNA"/>
</dbReference>
<dbReference type="Proteomes" id="UP000501179">
    <property type="component" value="Chromosome"/>
</dbReference>
<dbReference type="RefSeq" id="WP_167029607.1">
    <property type="nucleotide sequence ID" value="NZ_CP050177.1"/>
</dbReference>
<accession>A0A6G9GZP8</accession>
<evidence type="ECO:0000313" key="1">
    <source>
        <dbReference type="EMBL" id="QIQ03546.1"/>
    </source>
</evidence>